<dbReference type="PROSITE" id="PS50041">
    <property type="entry name" value="C_TYPE_LECTIN_2"/>
    <property type="match status" value="1"/>
</dbReference>
<evidence type="ECO:0000256" key="3">
    <source>
        <dbReference type="ARBA" id="ARBA00022989"/>
    </source>
</evidence>
<dbReference type="GO" id="GO:0005886">
    <property type="term" value="C:plasma membrane"/>
    <property type="evidence" value="ECO:0007669"/>
    <property type="project" value="TreeGrafter"/>
</dbReference>
<dbReference type="PANTHER" id="PTHR23112:SF47">
    <property type="entry name" value="G-PROTEIN COUPLED RECEPTOR 157"/>
    <property type="match status" value="1"/>
</dbReference>
<dbReference type="SUPFAM" id="SSF56436">
    <property type="entry name" value="C-type lectin-like"/>
    <property type="match status" value="1"/>
</dbReference>
<feature type="transmembrane region" description="Helical" evidence="5">
    <location>
        <begin position="12"/>
        <end position="35"/>
    </location>
</feature>
<keyword evidence="10" id="KW-1185">Reference proteome</keyword>
<dbReference type="OrthoDB" id="6161832at2759"/>
<keyword evidence="4 5" id="KW-0472">Membrane</keyword>
<evidence type="ECO:0000256" key="5">
    <source>
        <dbReference type="SAM" id="Phobius"/>
    </source>
</evidence>
<dbReference type="GO" id="GO:0007166">
    <property type="term" value="P:cell surface receptor signaling pathway"/>
    <property type="evidence" value="ECO:0007669"/>
    <property type="project" value="InterPro"/>
</dbReference>
<comment type="subcellular location">
    <subcellularLocation>
        <location evidence="1">Membrane</location>
        <topology evidence="1">Multi-pass membrane protein</topology>
    </subcellularLocation>
</comment>
<feature type="transmembrane region" description="Helical" evidence="5">
    <location>
        <begin position="91"/>
        <end position="116"/>
    </location>
</feature>
<organism evidence="9 10">
    <name type="scientific">Mytilus edulis</name>
    <name type="common">Blue mussel</name>
    <dbReference type="NCBI Taxonomy" id="6550"/>
    <lineage>
        <taxon>Eukaryota</taxon>
        <taxon>Metazoa</taxon>
        <taxon>Spiralia</taxon>
        <taxon>Lophotrochozoa</taxon>
        <taxon>Mollusca</taxon>
        <taxon>Bivalvia</taxon>
        <taxon>Autobranchia</taxon>
        <taxon>Pteriomorphia</taxon>
        <taxon>Mytilida</taxon>
        <taxon>Mytiloidea</taxon>
        <taxon>Mytilidae</taxon>
        <taxon>Mytilinae</taxon>
        <taxon>Mytilus</taxon>
    </lineage>
</organism>
<evidence type="ECO:0000259" key="6">
    <source>
        <dbReference type="PROSITE" id="PS50041"/>
    </source>
</evidence>
<feature type="transmembrane region" description="Helical" evidence="5">
    <location>
        <begin position="175"/>
        <end position="200"/>
    </location>
</feature>
<name>A0A8S3TI10_MYTED</name>
<evidence type="ECO:0000256" key="4">
    <source>
        <dbReference type="ARBA" id="ARBA00023136"/>
    </source>
</evidence>
<dbReference type="InterPro" id="IPR017452">
    <property type="entry name" value="GPCR_Rhodpsn_7TM"/>
</dbReference>
<dbReference type="PROSITE" id="PS50262">
    <property type="entry name" value="G_PROTEIN_RECEP_F1_2"/>
    <property type="match status" value="1"/>
</dbReference>
<dbReference type="PROSITE" id="PS50261">
    <property type="entry name" value="G_PROTEIN_RECEP_F2_4"/>
    <property type="match status" value="1"/>
</dbReference>
<reference evidence="9" key="1">
    <citation type="submission" date="2021-03" db="EMBL/GenBank/DDBJ databases">
        <authorList>
            <person name="Bekaert M."/>
        </authorList>
    </citation>
    <scope>NUCLEOTIDE SEQUENCE</scope>
</reference>
<sequence>MNLTFNVSDLTISARITTVSSSLSLLGGLIIIWSYQCIPATRNQVRAMFVNLTVADMMTAFGQEIASIRWYNIGVNNPTSSDSLCGVQSFLTTFSSMASFFWTTFIAIYLFICVWYSTDLHLSRSQCFLLQCIAWGIPGIITSTALAYGVLGNNGFTLNGVWCWLNITFKDKYGILWMLLTGKGWEILTYLITASLYILLKIRTVLKVSFVFKLVKITGPERTLQCSEISLCQADCPYTFKLHGDYCYRIFSKTYCNVAGGDLATIERKEEEAYIESELRQIHGNVSAGTPENYWLDVSDILTEGEWRWMSEEGESRLITGYT</sequence>
<dbReference type="InterPro" id="IPR016186">
    <property type="entry name" value="C-type_lectin-like/link_sf"/>
</dbReference>
<evidence type="ECO:0000313" key="9">
    <source>
        <dbReference type="EMBL" id="CAG2230751.1"/>
    </source>
</evidence>
<feature type="transmembrane region" description="Helical" evidence="5">
    <location>
        <begin position="128"/>
        <end position="151"/>
    </location>
</feature>
<evidence type="ECO:0000259" key="7">
    <source>
        <dbReference type="PROSITE" id="PS50261"/>
    </source>
</evidence>
<evidence type="ECO:0000256" key="1">
    <source>
        <dbReference type="ARBA" id="ARBA00004141"/>
    </source>
</evidence>
<evidence type="ECO:0000259" key="8">
    <source>
        <dbReference type="PROSITE" id="PS50262"/>
    </source>
</evidence>
<keyword evidence="3 5" id="KW-1133">Transmembrane helix</keyword>
<dbReference type="Proteomes" id="UP000683360">
    <property type="component" value="Unassembled WGS sequence"/>
</dbReference>
<dbReference type="Pfam" id="PF00002">
    <property type="entry name" value="7tm_2"/>
    <property type="match status" value="1"/>
</dbReference>
<feature type="domain" description="G-protein coupled receptors family 1 profile" evidence="8">
    <location>
        <begin position="27"/>
        <end position="208"/>
    </location>
</feature>
<dbReference type="InterPro" id="IPR016187">
    <property type="entry name" value="CTDL_fold"/>
</dbReference>
<feature type="domain" description="G-protein coupled receptors family 2 profile 2" evidence="7">
    <location>
        <begin position="13"/>
        <end position="217"/>
    </location>
</feature>
<dbReference type="InterPro" id="IPR001304">
    <property type="entry name" value="C-type_lectin-like"/>
</dbReference>
<dbReference type="Pfam" id="PF00059">
    <property type="entry name" value="Lectin_C"/>
    <property type="match status" value="1"/>
</dbReference>
<keyword evidence="2 5" id="KW-0812">Transmembrane</keyword>
<proteinExistence type="predicted"/>
<dbReference type="GO" id="GO:0007189">
    <property type="term" value="P:adenylate cyclase-activating G protein-coupled receptor signaling pathway"/>
    <property type="evidence" value="ECO:0007669"/>
    <property type="project" value="TreeGrafter"/>
</dbReference>
<dbReference type="Gene3D" id="3.10.100.10">
    <property type="entry name" value="Mannose-Binding Protein A, subunit A"/>
    <property type="match status" value="1"/>
</dbReference>
<gene>
    <name evidence="9" type="ORF">MEDL_43582</name>
</gene>
<accession>A0A8S3TI10</accession>
<dbReference type="Gene3D" id="1.20.1070.10">
    <property type="entry name" value="Rhodopsin 7-helix transmembrane proteins"/>
    <property type="match status" value="1"/>
</dbReference>
<protein>
    <submittedName>
        <fullName evidence="9">GPR157</fullName>
    </submittedName>
</protein>
<dbReference type="InterPro" id="IPR000832">
    <property type="entry name" value="GPCR_2_secretin-like"/>
</dbReference>
<comment type="caution">
    <text evidence="9">The sequence shown here is derived from an EMBL/GenBank/DDBJ whole genome shotgun (WGS) entry which is preliminary data.</text>
</comment>
<dbReference type="PANTHER" id="PTHR23112">
    <property type="entry name" value="G PROTEIN-COUPLED RECEPTOR 157-RELATED"/>
    <property type="match status" value="1"/>
</dbReference>
<dbReference type="AlphaFoldDB" id="A0A8S3TI10"/>
<dbReference type="InterPro" id="IPR017981">
    <property type="entry name" value="GPCR_2-like_7TM"/>
</dbReference>
<evidence type="ECO:0000256" key="2">
    <source>
        <dbReference type="ARBA" id="ARBA00022692"/>
    </source>
</evidence>
<evidence type="ECO:0000313" key="10">
    <source>
        <dbReference type="Proteomes" id="UP000683360"/>
    </source>
</evidence>
<dbReference type="EMBL" id="CAJPWZ010002098">
    <property type="protein sequence ID" value="CAG2230751.1"/>
    <property type="molecule type" value="Genomic_DNA"/>
</dbReference>
<dbReference type="GO" id="GO:0004930">
    <property type="term" value="F:G protein-coupled receptor activity"/>
    <property type="evidence" value="ECO:0007669"/>
    <property type="project" value="InterPro"/>
</dbReference>
<dbReference type="SUPFAM" id="SSF81321">
    <property type="entry name" value="Family A G protein-coupled receptor-like"/>
    <property type="match status" value="1"/>
</dbReference>
<feature type="domain" description="C-type lectin" evidence="6">
    <location>
        <begin position="243"/>
        <end position="323"/>
    </location>
</feature>